<keyword evidence="2" id="KW-1185">Reference proteome</keyword>
<evidence type="ECO:0000313" key="1">
    <source>
        <dbReference type="EMBL" id="CZT01505.1"/>
    </source>
</evidence>
<reference evidence="2" key="1">
    <citation type="submission" date="2016-03" db="EMBL/GenBank/DDBJ databases">
        <authorList>
            <person name="Guldener U."/>
        </authorList>
    </citation>
    <scope>NUCLEOTIDE SEQUENCE [LARGE SCALE GENOMIC DNA]</scope>
    <source>
        <strain evidence="2">04CH-RAC-A.6.1</strain>
    </source>
</reference>
<gene>
    <name evidence="1" type="ORF">RAG0_09097</name>
</gene>
<dbReference type="EMBL" id="FJUX01000051">
    <property type="protein sequence ID" value="CZT01505.1"/>
    <property type="molecule type" value="Genomic_DNA"/>
</dbReference>
<dbReference type="Proteomes" id="UP000178912">
    <property type="component" value="Unassembled WGS sequence"/>
</dbReference>
<organism evidence="1 2">
    <name type="scientific">Rhynchosporium agropyri</name>
    <dbReference type="NCBI Taxonomy" id="914238"/>
    <lineage>
        <taxon>Eukaryota</taxon>
        <taxon>Fungi</taxon>
        <taxon>Dikarya</taxon>
        <taxon>Ascomycota</taxon>
        <taxon>Pezizomycotina</taxon>
        <taxon>Leotiomycetes</taxon>
        <taxon>Helotiales</taxon>
        <taxon>Ploettnerulaceae</taxon>
        <taxon>Rhynchosporium</taxon>
    </lineage>
</organism>
<name>A0A1E1KTV8_9HELO</name>
<proteinExistence type="predicted"/>
<accession>A0A1E1KTV8</accession>
<sequence length="164" mass="18884">MSSSKKAEDGSSEQKMIVDTLVARINSTTSEIMTKVRVAILLDYKALLFRWQFDVHRMGLQSVVPDETSPALEIIFRGMFNVDLRMPEFKLDVEEWRSWITEQLRHTFFNEYTHALMTVLENWPVLPVTQTYNWPIPWLKGGPNEIPHDGAIHIAVPDLTASLV</sequence>
<evidence type="ECO:0000313" key="2">
    <source>
        <dbReference type="Proteomes" id="UP000178912"/>
    </source>
</evidence>
<protein>
    <submittedName>
        <fullName evidence="1">Uncharacterized protein</fullName>
    </submittedName>
</protein>
<dbReference type="AlphaFoldDB" id="A0A1E1KTV8"/>